<evidence type="ECO:0000313" key="3">
    <source>
        <dbReference type="Proteomes" id="UP000275846"/>
    </source>
</evidence>
<reference evidence="4" key="1">
    <citation type="submission" date="2016-06" db="UniProtKB">
        <authorList>
            <consortium name="WormBaseParasite"/>
        </authorList>
    </citation>
    <scope>IDENTIFICATION</scope>
</reference>
<dbReference type="Proteomes" id="UP000275846">
    <property type="component" value="Unassembled WGS sequence"/>
</dbReference>
<dbReference type="OrthoDB" id="6317163at2759"/>
<feature type="compositionally biased region" description="Polar residues" evidence="1">
    <location>
        <begin position="150"/>
        <end position="179"/>
    </location>
</feature>
<organism evidence="4">
    <name type="scientific">Schistocephalus solidus</name>
    <name type="common">Tapeworm</name>
    <dbReference type="NCBI Taxonomy" id="70667"/>
    <lineage>
        <taxon>Eukaryota</taxon>
        <taxon>Metazoa</taxon>
        <taxon>Spiralia</taxon>
        <taxon>Lophotrochozoa</taxon>
        <taxon>Platyhelminthes</taxon>
        <taxon>Cestoda</taxon>
        <taxon>Eucestoda</taxon>
        <taxon>Diphyllobothriidea</taxon>
        <taxon>Diphyllobothriidae</taxon>
        <taxon>Schistocephalus</taxon>
    </lineage>
</organism>
<protein>
    <submittedName>
        <fullName evidence="4">C2H2-type domain-containing protein</fullName>
    </submittedName>
</protein>
<evidence type="ECO:0000313" key="4">
    <source>
        <dbReference type="WBParaSite" id="SSLN_0000407101-mRNA-1"/>
    </source>
</evidence>
<evidence type="ECO:0000313" key="2">
    <source>
        <dbReference type="EMBL" id="VDL90320.1"/>
    </source>
</evidence>
<dbReference type="WBParaSite" id="SSLN_0000407101-mRNA-1">
    <property type="protein sequence ID" value="SSLN_0000407101-mRNA-1"/>
    <property type="gene ID" value="SSLN_0000407101"/>
</dbReference>
<name>A0A183SI87_SCHSO</name>
<evidence type="ECO:0000256" key="1">
    <source>
        <dbReference type="SAM" id="MobiDB-lite"/>
    </source>
</evidence>
<keyword evidence="3" id="KW-1185">Reference proteome</keyword>
<gene>
    <name evidence="2" type="ORF">SSLN_LOCUS3935</name>
</gene>
<proteinExistence type="predicted"/>
<feature type="compositionally biased region" description="Pro residues" evidence="1">
    <location>
        <begin position="67"/>
        <end position="77"/>
    </location>
</feature>
<reference evidence="2 3" key="2">
    <citation type="submission" date="2018-11" db="EMBL/GenBank/DDBJ databases">
        <authorList>
            <consortium name="Pathogen Informatics"/>
        </authorList>
    </citation>
    <scope>NUCLEOTIDE SEQUENCE [LARGE SCALE GENOMIC DNA]</scope>
    <source>
        <strain evidence="2 3">NST_G2</strain>
    </source>
</reference>
<accession>A0A183SI87</accession>
<feature type="region of interest" description="Disordered" evidence="1">
    <location>
        <begin position="146"/>
        <end position="179"/>
    </location>
</feature>
<dbReference type="AlphaFoldDB" id="A0A183SI87"/>
<feature type="region of interest" description="Disordered" evidence="1">
    <location>
        <begin position="64"/>
        <end position="122"/>
    </location>
</feature>
<dbReference type="EMBL" id="UYSU01032695">
    <property type="protein sequence ID" value="VDL90320.1"/>
    <property type="molecule type" value="Genomic_DNA"/>
</dbReference>
<sequence>MVARKLQVLRINTANVQTPSDMPKLPTHIPPDQMSLDAMQKQTQQHQLPHQQISLLPLLLQTSRRQPPLPGTRPRQPPVSSSASGLLDSVLTPGSGGGGRESVVAAKTKRAARKSPAPRTTTTDAQAFATCTRCHRTFRARIGLDGHLPTQCTDSPTIQNSTSTSANPPSDSPTLTPGINSISPAIIKITSQYSARVTPTTTATTTISDGDSLLNCLHCDRHSPHASAWSVTCESLVQRRVNQCLELQHTAEIAASTALTIVVRTSLPTDAKIGGSD</sequence>